<dbReference type="PANTHER" id="PTHR33112">
    <property type="entry name" value="DOMAIN PROTEIN, PUTATIVE-RELATED"/>
    <property type="match status" value="1"/>
</dbReference>
<evidence type="ECO:0000313" key="4">
    <source>
        <dbReference type="Proteomes" id="UP000006039"/>
    </source>
</evidence>
<evidence type="ECO:0000313" key="3">
    <source>
        <dbReference type="EnsemblFungi" id="EJT71011"/>
    </source>
</evidence>
<dbReference type="InterPro" id="IPR010730">
    <property type="entry name" value="HET"/>
</dbReference>
<protein>
    <recommendedName>
        <fullName evidence="1">Heterokaryon incompatibility domain-containing protein</fullName>
    </recommendedName>
</protein>
<evidence type="ECO:0000259" key="1">
    <source>
        <dbReference type="Pfam" id="PF06985"/>
    </source>
</evidence>
<dbReference type="STRING" id="644352.J3PEV3"/>
<reference evidence="4" key="1">
    <citation type="submission" date="2010-07" db="EMBL/GenBank/DDBJ databases">
        <title>The genome sequence of Gaeumannomyces graminis var. tritici strain R3-111a-1.</title>
        <authorList>
            <consortium name="The Broad Institute Genome Sequencing Platform"/>
            <person name="Ma L.-J."/>
            <person name="Dead R."/>
            <person name="Young S."/>
            <person name="Zeng Q."/>
            <person name="Koehrsen M."/>
            <person name="Alvarado L."/>
            <person name="Berlin A."/>
            <person name="Chapman S.B."/>
            <person name="Chen Z."/>
            <person name="Freedman E."/>
            <person name="Gellesch M."/>
            <person name="Goldberg J."/>
            <person name="Griggs A."/>
            <person name="Gujja S."/>
            <person name="Heilman E.R."/>
            <person name="Heiman D."/>
            <person name="Hepburn T."/>
            <person name="Howarth C."/>
            <person name="Jen D."/>
            <person name="Larson L."/>
            <person name="Mehta T."/>
            <person name="Neiman D."/>
            <person name="Pearson M."/>
            <person name="Roberts A."/>
            <person name="Saif S."/>
            <person name="Shea T."/>
            <person name="Shenoy N."/>
            <person name="Sisk P."/>
            <person name="Stolte C."/>
            <person name="Sykes S."/>
            <person name="Walk T."/>
            <person name="White J."/>
            <person name="Yandava C."/>
            <person name="Haas B."/>
            <person name="Nusbaum C."/>
            <person name="Birren B."/>
        </authorList>
    </citation>
    <scope>NUCLEOTIDE SEQUENCE [LARGE SCALE GENOMIC DNA]</scope>
    <source>
        <strain evidence="4">R3-111a-1</strain>
    </source>
</reference>
<dbReference type="OrthoDB" id="2958217at2759"/>
<reference evidence="2" key="3">
    <citation type="submission" date="2010-09" db="EMBL/GenBank/DDBJ databases">
        <title>Annotation of Gaeumannomyces graminis var. tritici R3-111a-1.</title>
        <authorList>
            <consortium name="The Broad Institute Genome Sequencing Platform"/>
            <person name="Ma L.-J."/>
            <person name="Dead R."/>
            <person name="Young S.K."/>
            <person name="Zeng Q."/>
            <person name="Gargeya S."/>
            <person name="Fitzgerald M."/>
            <person name="Haas B."/>
            <person name="Abouelleil A."/>
            <person name="Alvarado L."/>
            <person name="Arachchi H.M."/>
            <person name="Berlin A."/>
            <person name="Brown A."/>
            <person name="Chapman S.B."/>
            <person name="Chen Z."/>
            <person name="Dunbar C."/>
            <person name="Freedman E."/>
            <person name="Gearin G."/>
            <person name="Gellesch M."/>
            <person name="Goldberg J."/>
            <person name="Griggs A."/>
            <person name="Gujja S."/>
            <person name="Heiman D."/>
            <person name="Howarth C."/>
            <person name="Larson L."/>
            <person name="Lui A."/>
            <person name="MacDonald P.J.P."/>
            <person name="Mehta T."/>
            <person name="Montmayeur A."/>
            <person name="Murphy C."/>
            <person name="Neiman D."/>
            <person name="Pearson M."/>
            <person name="Priest M."/>
            <person name="Roberts A."/>
            <person name="Saif S."/>
            <person name="Shea T."/>
            <person name="Shenoy N."/>
            <person name="Sisk P."/>
            <person name="Stolte C."/>
            <person name="Sykes S."/>
            <person name="Yandava C."/>
            <person name="Wortman J."/>
            <person name="Nusbaum C."/>
            <person name="Birren B."/>
        </authorList>
    </citation>
    <scope>NUCLEOTIDE SEQUENCE</scope>
    <source>
        <strain evidence="2">R3-111a-1</strain>
    </source>
</reference>
<dbReference type="EMBL" id="GL385401">
    <property type="protein sequence ID" value="EJT71011.1"/>
    <property type="molecule type" value="Genomic_DNA"/>
</dbReference>
<dbReference type="RefSeq" id="XP_009228189.1">
    <property type="nucleotide sequence ID" value="XM_009229925.1"/>
</dbReference>
<proteinExistence type="predicted"/>
<gene>
    <name evidence="3" type="primary">20352490</name>
    <name evidence="2" type="ORF">GGTG_12032</name>
</gene>
<sequence>MEHLRAAISGPPFELAEILALQSKADQLADTIESRSEPFDHEASVRMIEALEALAAVALANPLNVNGYFVDLVNIEKAFRRMPDQVCRLKALLFRALKLPDLCSPPAPRDAAPVCQYCNWILERALANPESVVHDPIGLGRWPYYTFSYLCIVDDWPEFPALRHRARTGCSLCSALHESVIDQPTKSATDPRTQFWLAYEVAYLDSPLKFELRGIQLYANPLAGTVNQNPMYERMHDSKGISWDRPIAGFCAEQEAETCASELSSIGIYPAGTDEVLCDHNVSFLRRVLGKPQDNRIAGFRPKRLIDLGLESKSDLRLVISLNSSQEPVPYAALSYCWGPPEDAPWQLMTTPETIKRHCAYISMDALPQVVKDAVHVCRLLRVRYLWVDALCIVQGCLRDWEEQSRDMGQIFQSSWVTICAMQSSTCREGFLHTKNRRARIRNIGHKSPILPHRWVKLTLKPFSRRGRIDGLQSHLSKPGETSFFHWDTVVSPWNSRGWVFQEKLLSPRKAIFGDEMVHVQVGDQVFCENGTRESLSCDAGGVGRFWNPSSAFTMHIGNNDKQHLLHKWCQLLPDFMTDKKWTDDRDVLPGLSGISRIFAAKLQDRFLAGLWEADLHMGLLFMDYTRRQSLAILVASFARGQGRSECAPSWSWASRRVIRHHEIYEGLKCRTRSHMRGEMDVIQSRIRVDGNNPYGRLMKGGSILVAGRAVTPQAGFFAYPRGPFHYKRFSNGCIVRLEPDWQPVHSWTPLPPEQDLTPVELEHQAQEDAAQADLESTLRLLLVSSCCPRQWSGPEIKSPLVREEHEDQIWPLDRELTQEEQEAREISWEIQCRRFYERYDVADAFFDDGDLDQATASAGCAACLSEAQGTIRDCWGIIICPAPGRDRGYLRVGWFSCQGRDGGLDLFAGAEKETIELF</sequence>
<keyword evidence="4" id="KW-1185">Reference proteome</keyword>
<dbReference type="VEuPathDB" id="FungiDB:GGTG_12032"/>
<dbReference type="HOGENOM" id="CLU_002639_9_0_1"/>
<reference evidence="3" key="5">
    <citation type="submission" date="2018-04" db="UniProtKB">
        <authorList>
            <consortium name="EnsemblFungi"/>
        </authorList>
    </citation>
    <scope>IDENTIFICATION</scope>
    <source>
        <strain evidence="3">R3-111a-1</strain>
    </source>
</reference>
<dbReference type="AlphaFoldDB" id="J3PEV3"/>
<name>J3PEV3_GAET3</name>
<feature type="domain" description="Heterokaryon incompatibility" evidence="1">
    <location>
        <begin position="331"/>
        <end position="503"/>
    </location>
</feature>
<dbReference type="EnsemblFungi" id="EJT71011">
    <property type="protein sequence ID" value="EJT71011"/>
    <property type="gene ID" value="GGTG_12032"/>
</dbReference>
<evidence type="ECO:0000313" key="2">
    <source>
        <dbReference type="EMBL" id="EJT71011.1"/>
    </source>
</evidence>
<reference evidence="3" key="4">
    <citation type="journal article" date="2015" name="G3 (Bethesda)">
        <title>Genome sequences of three phytopathogenic species of the Magnaporthaceae family of fungi.</title>
        <authorList>
            <person name="Okagaki L.H."/>
            <person name="Nunes C.C."/>
            <person name="Sailsbery J."/>
            <person name="Clay B."/>
            <person name="Brown D."/>
            <person name="John T."/>
            <person name="Oh Y."/>
            <person name="Young N."/>
            <person name="Fitzgerald M."/>
            <person name="Haas B.J."/>
            <person name="Zeng Q."/>
            <person name="Young S."/>
            <person name="Adiconis X."/>
            <person name="Fan L."/>
            <person name="Levin J.Z."/>
            <person name="Mitchell T.K."/>
            <person name="Okubara P.A."/>
            <person name="Farman M.L."/>
            <person name="Kohn L.M."/>
            <person name="Birren B."/>
            <person name="Ma L.-J."/>
            <person name="Dean R.A."/>
        </authorList>
    </citation>
    <scope>NUCLEOTIDE SEQUENCE</scope>
    <source>
        <strain evidence="3">R3-111a-1</strain>
    </source>
</reference>
<dbReference type="GeneID" id="20352490"/>
<dbReference type="eggNOG" id="ENOG502RS90">
    <property type="taxonomic scope" value="Eukaryota"/>
</dbReference>
<organism evidence="2">
    <name type="scientific">Gaeumannomyces tritici (strain R3-111a-1)</name>
    <name type="common">Wheat and barley take-all root rot fungus</name>
    <name type="synonym">Gaeumannomyces graminis var. tritici</name>
    <dbReference type="NCBI Taxonomy" id="644352"/>
    <lineage>
        <taxon>Eukaryota</taxon>
        <taxon>Fungi</taxon>
        <taxon>Dikarya</taxon>
        <taxon>Ascomycota</taxon>
        <taxon>Pezizomycotina</taxon>
        <taxon>Sordariomycetes</taxon>
        <taxon>Sordariomycetidae</taxon>
        <taxon>Magnaporthales</taxon>
        <taxon>Magnaporthaceae</taxon>
        <taxon>Gaeumannomyces</taxon>
    </lineage>
</organism>
<dbReference type="PANTHER" id="PTHR33112:SF16">
    <property type="entry name" value="HETEROKARYON INCOMPATIBILITY DOMAIN-CONTAINING PROTEIN"/>
    <property type="match status" value="1"/>
</dbReference>
<dbReference type="Proteomes" id="UP000006039">
    <property type="component" value="Unassembled WGS sequence"/>
</dbReference>
<dbReference type="Pfam" id="PF06985">
    <property type="entry name" value="HET"/>
    <property type="match status" value="1"/>
</dbReference>
<reference evidence="2" key="2">
    <citation type="submission" date="2010-07" db="EMBL/GenBank/DDBJ databases">
        <authorList>
            <consortium name="The Broad Institute Genome Sequencing Platform"/>
            <consortium name="Broad Institute Genome Sequencing Center for Infectious Disease"/>
            <person name="Ma L.-J."/>
            <person name="Dead R."/>
            <person name="Young S."/>
            <person name="Zeng Q."/>
            <person name="Koehrsen M."/>
            <person name="Alvarado L."/>
            <person name="Berlin A."/>
            <person name="Chapman S.B."/>
            <person name="Chen Z."/>
            <person name="Freedman E."/>
            <person name="Gellesch M."/>
            <person name="Goldberg J."/>
            <person name="Griggs A."/>
            <person name="Gujja S."/>
            <person name="Heilman E.R."/>
            <person name="Heiman D."/>
            <person name="Hepburn T."/>
            <person name="Howarth C."/>
            <person name="Jen D."/>
            <person name="Larson L."/>
            <person name="Mehta T."/>
            <person name="Neiman D."/>
            <person name="Pearson M."/>
            <person name="Roberts A."/>
            <person name="Saif S."/>
            <person name="Shea T."/>
            <person name="Shenoy N."/>
            <person name="Sisk P."/>
            <person name="Stolte C."/>
            <person name="Sykes S."/>
            <person name="Walk T."/>
            <person name="White J."/>
            <person name="Yandava C."/>
            <person name="Haas B."/>
            <person name="Nusbaum C."/>
            <person name="Birren B."/>
        </authorList>
    </citation>
    <scope>NUCLEOTIDE SEQUENCE</scope>
    <source>
        <strain evidence="2">R3-111a-1</strain>
    </source>
</reference>
<accession>J3PEV3</accession>